<comment type="caution">
    <text evidence="20">The sequence shown here is derived from an EMBL/GenBank/DDBJ whole genome shotgun (WGS) entry which is preliminary data.</text>
</comment>
<dbReference type="GO" id="GO:0015344">
    <property type="term" value="F:siderophore uptake transmembrane transporter activity"/>
    <property type="evidence" value="ECO:0007669"/>
    <property type="project" value="TreeGrafter"/>
</dbReference>
<dbReference type="NCBIfam" id="TIGR01783">
    <property type="entry name" value="TonB-siderophor"/>
    <property type="match status" value="1"/>
</dbReference>
<protein>
    <submittedName>
        <fullName evidence="20">TonB-dependent siderophore receptor</fullName>
    </submittedName>
</protein>
<comment type="subcellular location">
    <subcellularLocation>
        <location evidence="1 14">Cell outer membrane</location>
        <topology evidence="1 14">Multi-pass membrane protein</topology>
    </subcellularLocation>
</comment>
<dbReference type="RefSeq" id="WP_308981947.1">
    <property type="nucleotide sequence ID" value="NZ_JAVIDL010000035.1"/>
</dbReference>
<evidence type="ECO:0000256" key="13">
    <source>
        <dbReference type="ARBA" id="ARBA00023237"/>
    </source>
</evidence>
<evidence type="ECO:0000256" key="16">
    <source>
        <dbReference type="RuleBase" id="RU003357"/>
    </source>
</evidence>
<dbReference type="EMBL" id="JAVIDL010000035">
    <property type="protein sequence ID" value="MDQ8936834.1"/>
    <property type="molecule type" value="Genomic_DNA"/>
</dbReference>
<keyword evidence="7 17" id="KW-0732">Signal</keyword>
<evidence type="ECO:0000256" key="2">
    <source>
        <dbReference type="ARBA" id="ARBA00009810"/>
    </source>
</evidence>
<reference evidence="20" key="1">
    <citation type="submission" date="2023-08" db="EMBL/GenBank/DDBJ databases">
        <title>Emergence of clinically-relevant ST2 carbapenem-resistant Acinetobacter baumannii strains in hospital sewages in Zhejiang, East of China.</title>
        <authorList>
            <person name="Kaichao C."/>
            <person name="Zhang R."/>
        </authorList>
    </citation>
    <scope>NUCLEOTIDE SEQUENCE</scope>
    <source>
        <strain evidence="20">M-RB-37</strain>
    </source>
</reference>
<evidence type="ECO:0000256" key="10">
    <source>
        <dbReference type="ARBA" id="ARBA00023077"/>
    </source>
</evidence>
<dbReference type="PROSITE" id="PS52016">
    <property type="entry name" value="TONB_DEPENDENT_REC_3"/>
    <property type="match status" value="1"/>
</dbReference>
<evidence type="ECO:0000256" key="14">
    <source>
        <dbReference type="PROSITE-ProRule" id="PRU01360"/>
    </source>
</evidence>
<evidence type="ECO:0000256" key="4">
    <source>
        <dbReference type="ARBA" id="ARBA00022452"/>
    </source>
</evidence>
<organism evidence="20 21">
    <name type="scientific">Acinetobacter rudis</name>
    <dbReference type="NCBI Taxonomy" id="632955"/>
    <lineage>
        <taxon>Bacteria</taxon>
        <taxon>Pseudomonadati</taxon>
        <taxon>Pseudomonadota</taxon>
        <taxon>Gammaproteobacteria</taxon>
        <taxon>Moraxellales</taxon>
        <taxon>Moraxellaceae</taxon>
        <taxon>Acinetobacter</taxon>
    </lineage>
</organism>
<name>A0AAW8JGJ8_9GAMM</name>
<dbReference type="Pfam" id="PF00593">
    <property type="entry name" value="TonB_dep_Rec_b-barrel"/>
    <property type="match status" value="1"/>
</dbReference>
<evidence type="ECO:0000256" key="8">
    <source>
        <dbReference type="ARBA" id="ARBA00023004"/>
    </source>
</evidence>
<keyword evidence="4 14" id="KW-1134">Transmembrane beta strand</keyword>
<dbReference type="PROSITE" id="PS01156">
    <property type="entry name" value="TONB_DEPENDENT_REC_2"/>
    <property type="match status" value="1"/>
</dbReference>
<dbReference type="InterPro" id="IPR010105">
    <property type="entry name" value="TonB_sidphr_rcpt"/>
</dbReference>
<keyword evidence="9" id="KW-0406">Ion transport</keyword>
<feature type="chain" id="PRO_5044004125" evidence="17">
    <location>
        <begin position="30"/>
        <end position="756"/>
    </location>
</feature>
<sequence length="756" mass="84059">MNTYFKKNAITQAIYTTVIWAVCCPVAFAETTSNPELVQLPTITVYAQSIDDQPQGEITEGTGHFKAKSSRASSRLKLDIKETPQSVSVVTREQIEQRNLNIIDDVLDATPGIFVTKLDSERSSYYARGYQVNNQQIDGLPIADNAPRTDSFFFDRVEVIKGASGLTGSTGDPSVTINMIRKRPMKEFAGYAATSIGSWDTIRTEADVSIPLTQDGRVRSRLMGAYRDGDSYMDYYSLQSVAAMAIVEADLTDKLTASLGFQYQENKPQGSTWGTVPYWYADGRLANLPRNFSLANSWNTINESDRTVLADLTYRFDNDWMIKAAATYSFSKSFWLMSYGGSGFPKQDGTGIGVWSTVYPTTESKKTSLELYASGPFQLFDRQHELVIGASGFHLSSDSPSGMLFGKASDQLTCTKKINDTSTIPSTNIGDNCVINDWHTWDGNATNKPDYMVIPADKDKTQRNYGLYSTLRLNITDPLKVIIGGRQSYYKASNGNKADIEQDKFTPYFGVTYALNDQYTAYASYTDMFNPSKKKDRYNNYLEPEVGKSYELGIKGTFFDDKLLATAAAFWSQKKNVAIKDEDAIAKGIKVDGTDPMMSSGSGLDINGFEIEAVGEILPHWNITAGYTYVNSVSSADVAASTTIPQNQVKFFSQFNLPSSLWQGAEKLSIGVGVNWQSDLVKNLTKSAPQGSDGIMRQDAYFLANAQVNYKFNDMVSTGLQVTNLFDKEYYQNIGFYNGVYWGEPRKVTFTLRTRF</sequence>
<dbReference type="InterPro" id="IPR039426">
    <property type="entry name" value="TonB-dep_rcpt-like"/>
</dbReference>
<keyword evidence="10 16" id="KW-0798">TonB box</keyword>
<keyword evidence="13 14" id="KW-0998">Cell outer membrane</keyword>
<evidence type="ECO:0000313" key="20">
    <source>
        <dbReference type="EMBL" id="MDQ8936834.1"/>
    </source>
</evidence>
<evidence type="ECO:0000256" key="11">
    <source>
        <dbReference type="ARBA" id="ARBA00023136"/>
    </source>
</evidence>
<feature type="short sequence motif" description="TonB C-terminal box" evidence="15">
    <location>
        <begin position="739"/>
        <end position="756"/>
    </location>
</feature>
<dbReference type="GO" id="GO:0015891">
    <property type="term" value="P:siderophore transport"/>
    <property type="evidence" value="ECO:0007669"/>
    <property type="project" value="InterPro"/>
</dbReference>
<evidence type="ECO:0000256" key="6">
    <source>
        <dbReference type="ARBA" id="ARBA00022692"/>
    </source>
</evidence>
<proteinExistence type="inferred from homology"/>
<feature type="signal peptide" evidence="17">
    <location>
        <begin position="1"/>
        <end position="29"/>
    </location>
</feature>
<dbReference type="InterPro" id="IPR000531">
    <property type="entry name" value="Beta-barrel_TonB"/>
</dbReference>
<dbReference type="Pfam" id="PF07715">
    <property type="entry name" value="Plug"/>
    <property type="match status" value="1"/>
</dbReference>
<gene>
    <name evidence="20" type="ORF">RFH47_14000</name>
</gene>
<feature type="domain" description="TonB-dependent receptor plug" evidence="19">
    <location>
        <begin position="80"/>
        <end position="169"/>
    </location>
</feature>
<evidence type="ECO:0000256" key="7">
    <source>
        <dbReference type="ARBA" id="ARBA00022729"/>
    </source>
</evidence>
<evidence type="ECO:0000259" key="18">
    <source>
        <dbReference type="Pfam" id="PF00593"/>
    </source>
</evidence>
<comment type="similarity">
    <text evidence="2 14 16">Belongs to the TonB-dependent receptor family.</text>
</comment>
<evidence type="ECO:0000256" key="15">
    <source>
        <dbReference type="PROSITE-ProRule" id="PRU10144"/>
    </source>
</evidence>
<dbReference type="AlphaFoldDB" id="A0AAW8JGJ8"/>
<keyword evidence="5" id="KW-0410">Iron transport</keyword>
<dbReference type="Proteomes" id="UP001243844">
    <property type="component" value="Unassembled WGS sequence"/>
</dbReference>
<dbReference type="CDD" id="cd01347">
    <property type="entry name" value="ligand_gated_channel"/>
    <property type="match status" value="1"/>
</dbReference>
<accession>A0AAW8JGJ8</accession>
<evidence type="ECO:0000256" key="9">
    <source>
        <dbReference type="ARBA" id="ARBA00023065"/>
    </source>
</evidence>
<evidence type="ECO:0000313" key="21">
    <source>
        <dbReference type="Proteomes" id="UP001243844"/>
    </source>
</evidence>
<dbReference type="FunFam" id="2.170.130.10:FF:000010">
    <property type="entry name" value="Ferripyoverdine receptor"/>
    <property type="match status" value="1"/>
</dbReference>
<evidence type="ECO:0000256" key="17">
    <source>
        <dbReference type="SAM" id="SignalP"/>
    </source>
</evidence>
<dbReference type="InterPro" id="IPR036942">
    <property type="entry name" value="Beta-barrel_TonB_sf"/>
</dbReference>
<dbReference type="Gene3D" id="2.170.130.10">
    <property type="entry name" value="TonB-dependent receptor, plug domain"/>
    <property type="match status" value="1"/>
</dbReference>
<evidence type="ECO:0000256" key="12">
    <source>
        <dbReference type="ARBA" id="ARBA00023170"/>
    </source>
</evidence>
<evidence type="ECO:0000259" key="19">
    <source>
        <dbReference type="Pfam" id="PF07715"/>
    </source>
</evidence>
<dbReference type="Gene3D" id="2.40.170.20">
    <property type="entry name" value="TonB-dependent receptor, beta-barrel domain"/>
    <property type="match status" value="1"/>
</dbReference>
<dbReference type="InterPro" id="IPR037066">
    <property type="entry name" value="Plug_dom_sf"/>
</dbReference>
<dbReference type="InterPro" id="IPR010917">
    <property type="entry name" value="TonB_rcpt_CS"/>
</dbReference>
<keyword evidence="12 20" id="KW-0675">Receptor</keyword>
<dbReference type="SUPFAM" id="SSF56935">
    <property type="entry name" value="Porins"/>
    <property type="match status" value="1"/>
</dbReference>
<evidence type="ECO:0000256" key="3">
    <source>
        <dbReference type="ARBA" id="ARBA00022448"/>
    </source>
</evidence>
<keyword evidence="3 14" id="KW-0813">Transport</keyword>
<evidence type="ECO:0000256" key="1">
    <source>
        <dbReference type="ARBA" id="ARBA00004571"/>
    </source>
</evidence>
<feature type="domain" description="TonB-dependent receptor-like beta-barrel" evidence="18">
    <location>
        <begin position="277"/>
        <end position="725"/>
    </location>
</feature>
<dbReference type="PANTHER" id="PTHR32552">
    <property type="entry name" value="FERRICHROME IRON RECEPTOR-RELATED"/>
    <property type="match status" value="1"/>
</dbReference>
<dbReference type="InterPro" id="IPR012910">
    <property type="entry name" value="Plug_dom"/>
</dbReference>
<dbReference type="PANTHER" id="PTHR32552:SF74">
    <property type="entry name" value="HYDROXAMATE SIDEROPHORE RECEPTOR FHUE"/>
    <property type="match status" value="1"/>
</dbReference>
<keyword evidence="11 14" id="KW-0472">Membrane</keyword>
<evidence type="ECO:0000256" key="5">
    <source>
        <dbReference type="ARBA" id="ARBA00022496"/>
    </source>
</evidence>
<dbReference type="GO" id="GO:0038023">
    <property type="term" value="F:signaling receptor activity"/>
    <property type="evidence" value="ECO:0007669"/>
    <property type="project" value="InterPro"/>
</dbReference>
<dbReference type="GO" id="GO:0009279">
    <property type="term" value="C:cell outer membrane"/>
    <property type="evidence" value="ECO:0007669"/>
    <property type="project" value="UniProtKB-SubCell"/>
</dbReference>
<keyword evidence="8" id="KW-0408">Iron</keyword>
<keyword evidence="6 14" id="KW-0812">Transmembrane</keyword>